<keyword evidence="4" id="KW-1185">Reference proteome</keyword>
<dbReference type="Proteomes" id="UP000001058">
    <property type="component" value="Unassembled WGS sequence"/>
</dbReference>
<dbReference type="InParanoid" id="D8UFL3"/>
<dbReference type="InterPro" id="IPR044851">
    <property type="entry name" value="Wax_synthase"/>
</dbReference>
<evidence type="ECO:0000313" key="4">
    <source>
        <dbReference type="Proteomes" id="UP000001058"/>
    </source>
</evidence>
<keyword evidence="2" id="KW-0472">Membrane</keyword>
<feature type="transmembrane region" description="Helical" evidence="2">
    <location>
        <begin position="40"/>
        <end position="59"/>
    </location>
</feature>
<feature type="region of interest" description="Disordered" evidence="1">
    <location>
        <begin position="283"/>
        <end position="321"/>
    </location>
</feature>
<accession>D8UFL3</accession>
<proteinExistence type="predicted"/>
<dbReference type="GO" id="GO:0008374">
    <property type="term" value="F:O-acyltransferase activity"/>
    <property type="evidence" value="ECO:0007669"/>
    <property type="project" value="InterPro"/>
</dbReference>
<sequence length="496" mass="52556">MSPSRHKQLLDQLPPALRLALLFALALAYAAYSVRPQPPGITRLIMSLPVMLLFTLAPLHLQESIIICGSLAFMLCWLCNFKLLAYSGNRGPLAYPGLSTSQWLLMLLLPYFPAKKRGHARARSHVVLLSLVFKVALAAVLTVLLLSPLADPAGPPHSLMLRHTGYALYVWIFASLLLDLPVSLGCALWCRVELQPAMNNPFASISVREFWGRRYNQVVSCVLKDTVYDPIMDGSWVAVCGFGNEQRSATDAATNGGGGNNRGGAVAPRSVHVGANASCCSNGPGIPAATRQSKEGSRRRPATSSSPPPPPPEGICDLFPSSPPSANPVTAGYGSGGGGCGGGGSSTGQAHIDRRCQRQRVPCERRRLAAMSAAFLVSGVMHEVCMAYMCGGMLEGSFRMLGFFLIQPVIILAQDGASTAVAKWVPEQLSGSLAARALQTGVTLALVLGSAEWLFWPPMEACGADGRGLMEVMGVMRAVGGWFGKLAGRAGSAALE</sequence>
<feature type="transmembrane region" description="Helical" evidence="2">
    <location>
        <begin position="126"/>
        <end position="146"/>
    </location>
</feature>
<feature type="transmembrane region" description="Helical" evidence="2">
    <location>
        <begin position="368"/>
        <end position="389"/>
    </location>
</feature>
<keyword evidence="2" id="KW-1133">Transmembrane helix</keyword>
<dbReference type="eggNOG" id="ENOG502QSCR">
    <property type="taxonomic scope" value="Eukaryota"/>
</dbReference>
<evidence type="ECO:0000313" key="3">
    <source>
        <dbReference type="EMBL" id="EFJ41477.1"/>
    </source>
</evidence>
<evidence type="ECO:0008006" key="5">
    <source>
        <dbReference type="Google" id="ProtNLM"/>
    </source>
</evidence>
<dbReference type="GO" id="GO:0006629">
    <property type="term" value="P:lipid metabolic process"/>
    <property type="evidence" value="ECO:0007669"/>
    <property type="project" value="InterPro"/>
</dbReference>
<name>D8UFL3_VOLCA</name>
<feature type="transmembrane region" description="Helical" evidence="2">
    <location>
        <begin position="66"/>
        <end position="87"/>
    </location>
</feature>
<keyword evidence="2" id="KW-0812">Transmembrane</keyword>
<dbReference type="STRING" id="3068.D8UFL3"/>
<feature type="transmembrane region" description="Helical" evidence="2">
    <location>
        <begin position="166"/>
        <end position="190"/>
    </location>
</feature>
<dbReference type="GeneID" id="9626919"/>
<organism evidence="4">
    <name type="scientific">Volvox carteri f. nagariensis</name>
    <dbReference type="NCBI Taxonomy" id="3068"/>
    <lineage>
        <taxon>Eukaryota</taxon>
        <taxon>Viridiplantae</taxon>
        <taxon>Chlorophyta</taxon>
        <taxon>core chlorophytes</taxon>
        <taxon>Chlorophyceae</taxon>
        <taxon>CS clade</taxon>
        <taxon>Chlamydomonadales</taxon>
        <taxon>Volvocaceae</taxon>
        <taxon>Volvox</taxon>
    </lineage>
</organism>
<evidence type="ECO:0000256" key="2">
    <source>
        <dbReference type="SAM" id="Phobius"/>
    </source>
</evidence>
<dbReference type="AlphaFoldDB" id="D8UFL3"/>
<dbReference type="EMBL" id="GL378394">
    <property type="protein sequence ID" value="EFJ41477.1"/>
    <property type="molecule type" value="Genomic_DNA"/>
</dbReference>
<evidence type="ECO:0000256" key="1">
    <source>
        <dbReference type="SAM" id="MobiDB-lite"/>
    </source>
</evidence>
<reference evidence="3 4" key="1">
    <citation type="journal article" date="2010" name="Science">
        <title>Genomic analysis of organismal complexity in the multicellular green alga Volvox carteri.</title>
        <authorList>
            <person name="Prochnik S.E."/>
            <person name="Umen J."/>
            <person name="Nedelcu A.M."/>
            <person name="Hallmann A."/>
            <person name="Miller S.M."/>
            <person name="Nishii I."/>
            <person name="Ferris P."/>
            <person name="Kuo A."/>
            <person name="Mitros T."/>
            <person name="Fritz-Laylin L.K."/>
            <person name="Hellsten U."/>
            <person name="Chapman J."/>
            <person name="Simakov O."/>
            <person name="Rensing S.A."/>
            <person name="Terry A."/>
            <person name="Pangilinan J."/>
            <person name="Kapitonov V."/>
            <person name="Jurka J."/>
            <person name="Salamov A."/>
            <person name="Shapiro H."/>
            <person name="Schmutz J."/>
            <person name="Grimwood J."/>
            <person name="Lindquist E."/>
            <person name="Lucas S."/>
            <person name="Grigoriev I.V."/>
            <person name="Schmitt R."/>
            <person name="Kirk D."/>
            <person name="Rokhsar D.S."/>
        </authorList>
    </citation>
    <scope>NUCLEOTIDE SEQUENCE [LARGE SCALE GENOMIC DNA]</scope>
    <source>
        <strain evidence="4">f. Nagariensis / Eve</strain>
    </source>
</reference>
<dbReference type="PANTHER" id="PTHR31595">
    <property type="entry name" value="LONG-CHAIN-ALCOHOL O-FATTY-ACYLTRANSFERASE 3-RELATED"/>
    <property type="match status" value="1"/>
</dbReference>
<dbReference type="PANTHER" id="PTHR31595:SF57">
    <property type="entry name" value="OS04G0481900 PROTEIN"/>
    <property type="match status" value="1"/>
</dbReference>
<dbReference type="OrthoDB" id="1077582at2759"/>
<gene>
    <name evidence="3" type="ORF">VOLCADRAFT_98535</name>
</gene>
<dbReference type="KEGG" id="vcn:VOLCADRAFT_98535"/>
<dbReference type="RefSeq" id="XP_002957422.1">
    <property type="nucleotide sequence ID" value="XM_002957376.1"/>
</dbReference>
<protein>
    <recommendedName>
        <fullName evidence="5">Wax synthase domain-containing protein</fullName>
    </recommendedName>
</protein>